<dbReference type="Proteomes" id="UP000515663">
    <property type="component" value="Chromosome"/>
</dbReference>
<name>A0A7D7RT98_9ACTN</name>
<reference evidence="2" key="1">
    <citation type="submission" date="2020-07" db="EMBL/GenBank/DDBJ databases">
        <title>novel species isolated from the respiratory tract of Marmot.</title>
        <authorList>
            <person name="Zhang G."/>
        </authorList>
    </citation>
    <scope>NUCLEOTIDE SEQUENCE [LARGE SCALE GENOMIC DNA]</scope>
    <source>
        <strain evidence="2">686</strain>
    </source>
</reference>
<evidence type="ECO:0000313" key="1">
    <source>
        <dbReference type="EMBL" id="QMT03553.1"/>
    </source>
</evidence>
<dbReference type="RefSeq" id="WP_219851422.1">
    <property type="nucleotide sequence ID" value="NZ_CP059491.1"/>
</dbReference>
<sequence>MNATQCNVLEKVAVDELAARFGAVGGPMYRSAIHEASDSITPALSGLVELGLVTPSVDSASGYGVRITPAGVEALAYLASDAV</sequence>
<dbReference type="EMBL" id="CP059491">
    <property type="protein sequence ID" value="QMT03553.1"/>
    <property type="molecule type" value="Genomic_DNA"/>
</dbReference>
<evidence type="ECO:0000313" key="2">
    <source>
        <dbReference type="Proteomes" id="UP000515663"/>
    </source>
</evidence>
<organism evidence="1 2">
    <name type="scientific">Gordonia jinghuaiqii</name>
    <dbReference type="NCBI Taxonomy" id="2758710"/>
    <lineage>
        <taxon>Bacteria</taxon>
        <taxon>Bacillati</taxon>
        <taxon>Actinomycetota</taxon>
        <taxon>Actinomycetes</taxon>
        <taxon>Mycobacteriales</taxon>
        <taxon>Gordoniaceae</taxon>
        <taxon>Gordonia</taxon>
    </lineage>
</organism>
<dbReference type="AlphaFoldDB" id="A0A7D7RT98"/>
<proteinExistence type="predicted"/>
<accession>A0A7D7RT98</accession>
<gene>
    <name evidence="1" type="ORF">H1R19_10980</name>
</gene>
<protein>
    <submittedName>
        <fullName evidence="1">Uncharacterized protein</fullName>
    </submittedName>
</protein>
<dbReference type="KEGG" id="gji:H1R19_10980"/>
<keyword evidence="2" id="KW-1185">Reference proteome</keyword>